<dbReference type="GeneID" id="93259905"/>
<protein>
    <submittedName>
        <fullName evidence="2">DUF4440 domain-containing protein</fullName>
    </submittedName>
</protein>
<reference evidence="2" key="1">
    <citation type="submission" date="2024-06" db="EMBL/GenBank/DDBJ databases">
        <authorList>
            <person name="Huang C.H."/>
            <person name="Ting Y.S."/>
            <person name="Cheng Y.H."/>
        </authorList>
    </citation>
    <scope>NUCLEOTIDE SEQUENCE</scope>
    <source>
        <strain evidence="2">TCI803</strain>
    </source>
</reference>
<organism evidence="2">
    <name type="scientific">Heyndrickxia faecalis</name>
    <dbReference type="NCBI Taxonomy" id="2824910"/>
    <lineage>
        <taxon>Bacteria</taxon>
        <taxon>Bacillati</taxon>
        <taxon>Bacillota</taxon>
        <taxon>Bacilli</taxon>
        <taxon>Bacillales</taxon>
        <taxon>Bacillaceae</taxon>
        <taxon>Heyndrickxia</taxon>
    </lineage>
</organism>
<feature type="domain" description="DUF4440" evidence="1">
    <location>
        <begin position="4"/>
        <end position="80"/>
    </location>
</feature>
<evidence type="ECO:0000313" key="2">
    <source>
        <dbReference type="EMBL" id="XBX99620.1"/>
    </source>
</evidence>
<dbReference type="RefSeq" id="WP_350346726.1">
    <property type="nucleotide sequence ID" value="NZ_CP158453.1"/>
</dbReference>
<gene>
    <name evidence="2" type="ORF">ABR335_09850</name>
</gene>
<sequence length="91" mass="10312">MGRIAGESFFEFGSSGNIWHKRKYTGPGGIGVREMALTDFEMHPLADGVVLATCRVDDRTRKQQTLRSSIWKYTDRSWKMVFHQGTVASSK</sequence>
<dbReference type="InterPro" id="IPR032710">
    <property type="entry name" value="NTF2-like_dom_sf"/>
</dbReference>
<name>A0AAU7WMD4_9BACI</name>
<dbReference type="Pfam" id="PF14534">
    <property type="entry name" value="DUF4440"/>
    <property type="match status" value="1"/>
</dbReference>
<dbReference type="EMBL" id="CP158453">
    <property type="protein sequence ID" value="XBX99620.1"/>
    <property type="molecule type" value="Genomic_DNA"/>
</dbReference>
<proteinExistence type="predicted"/>
<dbReference type="AlphaFoldDB" id="A0AAU7WMD4"/>
<dbReference type="Gene3D" id="3.10.450.50">
    <property type="match status" value="1"/>
</dbReference>
<evidence type="ECO:0000259" key="1">
    <source>
        <dbReference type="Pfam" id="PF14534"/>
    </source>
</evidence>
<dbReference type="SUPFAM" id="SSF54427">
    <property type="entry name" value="NTF2-like"/>
    <property type="match status" value="1"/>
</dbReference>
<dbReference type="InterPro" id="IPR027843">
    <property type="entry name" value="DUF4440"/>
</dbReference>
<accession>A0AAU7WMD4</accession>